<dbReference type="GO" id="GO:0003677">
    <property type="term" value="F:DNA binding"/>
    <property type="evidence" value="ECO:0007669"/>
    <property type="project" value="UniProtKB-KW"/>
</dbReference>
<keyword evidence="4" id="KW-1185">Reference proteome</keyword>
<name>A0ABW7FJ56_9BURK</name>
<proteinExistence type="predicted"/>
<dbReference type="Proteomes" id="UP001606301">
    <property type="component" value="Unassembled WGS sequence"/>
</dbReference>
<gene>
    <name evidence="3" type="ORF">ACG0Z3_11760</name>
</gene>
<keyword evidence="3" id="KW-0238">DNA-binding</keyword>
<feature type="region of interest" description="Disordered" evidence="1">
    <location>
        <begin position="283"/>
        <end position="316"/>
    </location>
</feature>
<sequence>MKTLDLTYSAVAAVAESMEQQGLEPSVRTVRDQLGGGSNSKVLPMLRQWKEARAARVASNVQLNPGIVDLILAQIAETASLASNDANMRAADAEEAMGQLAAELEAMEGRLAGKEQELNTAQTQVLRHQGQLQERARELEELRDLTSKAINEAEERAAADRGQVEALHRKLERDSIGLDRLEALEAELHQARQLIKGSADDVAMARQTAAVAEERTKAQSYRAHQAELREAKLETQLQGLQEQQAAALALERKLKDEIKTLSKASSSLQARCVVQQSEIARLRQAARKAEAKDDDRTPDRDGAEPAATPRDPRGTV</sequence>
<evidence type="ECO:0000313" key="4">
    <source>
        <dbReference type="Proteomes" id="UP001606301"/>
    </source>
</evidence>
<evidence type="ECO:0000259" key="2">
    <source>
        <dbReference type="Pfam" id="PF11740"/>
    </source>
</evidence>
<reference evidence="3 4" key="1">
    <citation type="submission" date="2024-08" db="EMBL/GenBank/DDBJ databases">
        <authorList>
            <person name="Lu H."/>
        </authorList>
    </citation>
    <scope>NUCLEOTIDE SEQUENCE [LARGE SCALE GENOMIC DNA]</scope>
    <source>
        <strain evidence="3 4">LKC17W</strain>
    </source>
</reference>
<evidence type="ECO:0000256" key="1">
    <source>
        <dbReference type="SAM" id="MobiDB-lite"/>
    </source>
</evidence>
<feature type="domain" description="KfrA N-terminal DNA-binding" evidence="2">
    <location>
        <begin position="7"/>
        <end position="124"/>
    </location>
</feature>
<feature type="compositionally biased region" description="Basic and acidic residues" evidence="1">
    <location>
        <begin position="287"/>
        <end position="303"/>
    </location>
</feature>
<protein>
    <submittedName>
        <fullName evidence="3">DNA-binding protein</fullName>
    </submittedName>
</protein>
<dbReference type="EMBL" id="JBIGHW010000005">
    <property type="protein sequence ID" value="MFG6441356.1"/>
    <property type="molecule type" value="Genomic_DNA"/>
</dbReference>
<evidence type="ECO:0000313" key="3">
    <source>
        <dbReference type="EMBL" id="MFG6441356.1"/>
    </source>
</evidence>
<accession>A0ABW7FJ56</accession>
<dbReference type="Pfam" id="PF11740">
    <property type="entry name" value="KfrA_N"/>
    <property type="match status" value="1"/>
</dbReference>
<organism evidence="3 4">
    <name type="scientific">Pelomonas margarita</name>
    <dbReference type="NCBI Taxonomy" id="3299031"/>
    <lineage>
        <taxon>Bacteria</taxon>
        <taxon>Pseudomonadati</taxon>
        <taxon>Pseudomonadota</taxon>
        <taxon>Betaproteobacteria</taxon>
        <taxon>Burkholderiales</taxon>
        <taxon>Sphaerotilaceae</taxon>
        <taxon>Roseateles</taxon>
    </lineage>
</organism>
<dbReference type="InterPro" id="IPR021104">
    <property type="entry name" value="KfrA_DNA-bd_N"/>
</dbReference>
<comment type="caution">
    <text evidence="3">The sequence shown here is derived from an EMBL/GenBank/DDBJ whole genome shotgun (WGS) entry which is preliminary data.</text>
</comment>
<dbReference type="RefSeq" id="WP_394397675.1">
    <property type="nucleotide sequence ID" value="NZ_JBIGHW010000005.1"/>
</dbReference>